<reference evidence="4 5" key="1">
    <citation type="journal article" date="2024" name="Plant Biotechnol. J.">
        <title>Dendrobium thyrsiflorum genome and its molecular insights into genes involved in important horticultural traits.</title>
        <authorList>
            <person name="Chen B."/>
            <person name="Wang J.Y."/>
            <person name="Zheng P.J."/>
            <person name="Li K.L."/>
            <person name="Liang Y.M."/>
            <person name="Chen X.F."/>
            <person name="Zhang C."/>
            <person name="Zhao X."/>
            <person name="He X."/>
            <person name="Zhang G.Q."/>
            <person name="Liu Z.J."/>
            <person name="Xu Q."/>
        </authorList>
    </citation>
    <scope>NUCLEOTIDE SEQUENCE [LARGE SCALE GENOMIC DNA]</scope>
    <source>
        <strain evidence="4">GZMU011</strain>
    </source>
</reference>
<dbReference type="AlphaFoldDB" id="A0ABD0UAE7"/>
<keyword evidence="5" id="KW-1185">Reference proteome</keyword>
<dbReference type="PROSITE" id="PS00028">
    <property type="entry name" value="ZINC_FINGER_C2H2_1"/>
    <property type="match status" value="1"/>
</dbReference>
<dbReference type="EMBL" id="JANQDX010000016">
    <property type="protein sequence ID" value="KAL0909729.1"/>
    <property type="molecule type" value="Genomic_DNA"/>
</dbReference>
<keyword evidence="1" id="KW-0479">Metal-binding</keyword>
<dbReference type="Gene3D" id="3.30.160.60">
    <property type="entry name" value="Classic Zinc Finger"/>
    <property type="match status" value="1"/>
</dbReference>
<evidence type="ECO:0000313" key="5">
    <source>
        <dbReference type="Proteomes" id="UP001552299"/>
    </source>
</evidence>
<dbReference type="SUPFAM" id="SSF57667">
    <property type="entry name" value="beta-beta-alpha zinc fingers"/>
    <property type="match status" value="1"/>
</dbReference>
<evidence type="ECO:0000259" key="3">
    <source>
        <dbReference type="PROSITE" id="PS50157"/>
    </source>
</evidence>
<dbReference type="Pfam" id="PF13912">
    <property type="entry name" value="zf-C2H2_6"/>
    <property type="match status" value="1"/>
</dbReference>
<proteinExistence type="predicted"/>
<accession>A0ABD0UAE7</accession>
<gene>
    <name evidence="4" type="ORF">M5K25_020622</name>
</gene>
<dbReference type="PROSITE" id="PS50157">
    <property type="entry name" value="ZINC_FINGER_C2H2_2"/>
    <property type="match status" value="1"/>
</dbReference>
<dbReference type="GO" id="GO:0008270">
    <property type="term" value="F:zinc ion binding"/>
    <property type="evidence" value="ECO:0007669"/>
    <property type="project" value="UniProtKB-KW"/>
</dbReference>
<dbReference type="Proteomes" id="UP001552299">
    <property type="component" value="Unassembled WGS sequence"/>
</dbReference>
<protein>
    <recommendedName>
        <fullName evidence="3">C2H2-type domain-containing protein</fullName>
    </recommendedName>
</protein>
<comment type="caution">
    <text evidence="4">The sequence shown here is derived from an EMBL/GenBank/DDBJ whole genome shotgun (WGS) entry which is preliminary data.</text>
</comment>
<dbReference type="PANTHER" id="PTHR46547">
    <property type="entry name" value="ZINC FINGER PROTEIN GIS"/>
    <property type="match status" value="1"/>
</dbReference>
<name>A0ABD0UAE7_DENTH</name>
<dbReference type="InterPro" id="IPR044291">
    <property type="entry name" value="GIS/GIS2/ZFP8"/>
</dbReference>
<feature type="domain" description="C2H2-type" evidence="3">
    <location>
        <begin position="35"/>
        <end position="62"/>
    </location>
</feature>
<feature type="region of interest" description="Disordered" evidence="2">
    <location>
        <begin position="116"/>
        <end position="136"/>
    </location>
</feature>
<evidence type="ECO:0000256" key="2">
    <source>
        <dbReference type="SAM" id="MobiDB-lite"/>
    </source>
</evidence>
<dbReference type="InterPro" id="IPR036236">
    <property type="entry name" value="Znf_C2H2_sf"/>
</dbReference>
<keyword evidence="1" id="KW-0863">Zinc-finger</keyword>
<evidence type="ECO:0000313" key="4">
    <source>
        <dbReference type="EMBL" id="KAL0909729.1"/>
    </source>
</evidence>
<sequence length="151" mass="16641">MTGRETRDFMSSESFSQPHPVLLYSSASNDAVKKFECPYCFRSFPTSQALGGHQNAHKRERQHLKRAFLSETFHHSSLSYHRLSGGGWALPAAMTMPSHLTLPLFGGEAGKKMTGGLRGVGSLSSSSSMSYPRDWRGHETKDGAISLDLHL</sequence>
<dbReference type="PANTHER" id="PTHR46547:SF7">
    <property type="entry name" value="ZINC FINGER PROTEIN GIS"/>
    <property type="match status" value="1"/>
</dbReference>
<keyword evidence="1" id="KW-0862">Zinc</keyword>
<evidence type="ECO:0000256" key="1">
    <source>
        <dbReference type="PROSITE-ProRule" id="PRU00042"/>
    </source>
</evidence>
<dbReference type="InterPro" id="IPR013087">
    <property type="entry name" value="Znf_C2H2_type"/>
</dbReference>
<organism evidence="4 5">
    <name type="scientific">Dendrobium thyrsiflorum</name>
    <name type="common">Pinecone-like raceme dendrobium</name>
    <name type="synonym">Orchid</name>
    <dbReference type="NCBI Taxonomy" id="117978"/>
    <lineage>
        <taxon>Eukaryota</taxon>
        <taxon>Viridiplantae</taxon>
        <taxon>Streptophyta</taxon>
        <taxon>Embryophyta</taxon>
        <taxon>Tracheophyta</taxon>
        <taxon>Spermatophyta</taxon>
        <taxon>Magnoliopsida</taxon>
        <taxon>Liliopsida</taxon>
        <taxon>Asparagales</taxon>
        <taxon>Orchidaceae</taxon>
        <taxon>Epidendroideae</taxon>
        <taxon>Malaxideae</taxon>
        <taxon>Dendrobiinae</taxon>
        <taxon>Dendrobium</taxon>
    </lineage>
</organism>